<comment type="similarity">
    <text evidence="1">Belongs to the metallophosphoesterase superfamily. YfcE family.</text>
</comment>
<organism evidence="3 4">
    <name type="scientific">Chryseobacterium arachidis</name>
    <dbReference type="NCBI Taxonomy" id="1416778"/>
    <lineage>
        <taxon>Bacteria</taxon>
        <taxon>Pseudomonadati</taxon>
        <taxon>Bacteroidota</taxon>
        <taxon>Flavobacteriia</taxon>
        <taxon>Flavobacteriales</taxon>
        <taxon>Weeksellaceae</taxon>
        <taxon>Chryseobacterium group</taxon>
        <taxon>Chryseobacterium</taxon>
    </lineage>
</organism>
<protein>
    <submittedName>
        <fullName evidence="3">Predicted phosphodiesterase</fullName>
    </submittedName>
</protein>
<evidence type="ECO:0000256" key="1">
    <source>
        <dbReference type="ARBA" id="ARBA00008950"/>
    </source>
</evidence>
<dbReference type="InterPro" id="IPR024654">
    <property type="entry name" value="Calcineurin-like_PHP_lpxH"/>
</dbReference>
<dbReference type="EMBL" id="FQUT01000001">
    <property type="protein sequence ID" value="SHE67231.1"/>
    <property type="molecule type" value="Genomic_DNA"/>
</dbReference>
<sequence length="242" mass="27601">MKQIAIISDIHSNLTALIEVLADIKCKGIKDIYCLGDLVDFAPWGNEVIQLVRDLKIPCVMGNHDERIAFDLPIINLKHHHLQESLVRHKAITISKKEITEDHKKWLRTLPASLSVTLSDEDYACKILLVHATPFSNDEYLFEKDPKLGLAEYLSVHNYDTMVMGHTHQPYIQRSSGKLLINAGSVGRSREADRKASYCYLTLNKNKIEVEIVKIDYDTSFVAQQIYASEIPDFYGDFLLQK</sequence>
<dbReference type="InterPro" id="IPR050126">
    <property type="entry name" value="Ap4A_hydrolase"/>
</dbReference>
<keyword evidence="4" id="KW-1185">Reference proteome</keyword>
<evidence type="ECO:0000259" key="2">
    <source>
        <dbReference type="Pfam" id="PF12850"/>
    </source>
</evidence>
<evidence type="ECO:0000313" key="4">
    <source>
        <dbReference type="Proteomes" id="UP000184518"/>
    </source>
</evidence>
<dbReference type="STRING" id="1416778.SAMN05443633_101748"/>
<dbReference type="InterPro" id="IPR029052">
    <property type="entry name" value="Metallo-depent_PP-like"/>
</dbReference>
<reference evidence="4" key="1">
    <citation type="submission" date="2016-11" db="EMBL/GenBank/DDBJ databases">
        <authorList>
            <person name="Varghese N."/>
            <person name="Submissions S."/>
        </authorList>
    </citation>
    <scope>NUCLEOTIDE SEQUENCE [LARGE SCALE GENOMIC DNA]</scope>
    <source>
        <strain evidence="4">DSM 27619</strain>
    </source>
</reference>
<dbReference type="GO" id="GO:0016791">
    <property type="term" value="F:phosphatase activity"/>
    <property type="evidence" value="ECO:0007669"/>
    <property type="project" value="TreeGrafter"/>
</dbReference>
<dbReference type="RefSeq" id="WP_072953251.1">
    <property type="nucleotide sequence ID" value="NZ_FQUT01000001.1"/>
</dbReference>
<dbReference type="Proteomes" id="UP000184518">
    <property type="component" value="Unassembled WGS sequence"/>
</dbReference>
<proteinExistence type="inferred from homology"/>
<dbReference type="AlphaFoldDB" id="A0A1M4VE00"/>
<dbReference type="Gene3D" id="3.60.21.10">
    <property type="match status" value="1"/>
</dbReference>
<dbReference type="PANTHER" id="PTHR42850">
    <property type="entry name" value="METALLOPHOSPHOESTERASE"/>
    <property type="match status" value="1"/>
</dbReference>
<dbReference type="GO" id="GO:0005737">
    <property type="term" value="C:cytoplasm"/>
    <property type="evidence" value="ECO:0007669"/>
    <property type="project" value="TreeGrafter"/>
</dbReference>
<evidence type="ECO:0000313" key="3">
    <source>
        <dbReference type="EMBL" id="SHE67231.1"/>
    </source>
</evidence>
<name>A0A1M4VE00_9FLAO</name>
<dbReference type="SUPFAM" id="SSF56300">
    <property type="entry name" value="Metallo-dependent phosphatases"/>
    <property type="match status" value="1"/>
</dbReference>
<feature type="domain" description="Calcineurin-like phosphoesterase" evidence="2">
    <location>
        <begin position="3"/>
        <end position="205"/>
    </location>
</feature>
<dbReference type="PANTHER" id="PTHR42850:SF2">
    <property type="entry name" value="BLL5683 PROTEIN"/>
    <property type="match status" value="1"/>
</dbReference>
<accession>A0A1M4VE00</accession>
<dbReference type="PIRSF" id="PIRSF000883">
    <property type="entry name" value="Pesterase_MJ0912"/>
    <property type="match status" value="1"/>
</dbReference>
<gene>
    <name evidence="3" type="ORF">SAMN05443633_101748</name>
</gene>
<dbReference type="OrthoDB" id="9813918at2"/>
<dbReference type="InterPro" id="IPR011152">
    <property type="entry name" value="Pesterase_MJ0912"/>
</dbReference>
<dbReference type="Pfam" id="PF12850">
    <property type="entry name" value="Metallophos_2"/>
    <property type="match status" value="1"/>
</dbReference>